<accession>G7KDD3</accession>
<protein>
    <submittedName>
        <fullName evidence="2 3">Uncharacterized protein</fullName>
    </submittedName>
</protein>
<evidence type="ECO:0000313" key="2">
    <source>
        <dbReference type="EMBL" id="AES94068.1"/>
    </source>
</evidence>
<sequence>MKGLSNYASKQDIPRVGVCSKKAETNDFDSKIARKHPPSNSVKPTAYPRPVRARPNGYRAFKGRAKRPY</sequence>
<dbReference type="EnsemblPlants" id="AES94068">
    <property type="protein sequence ID" value="AES94068"/>
    <property type="gene ID" value="MTR_5g010460"/>
</dbReference>
<reference evidence="3" key="3">
    <citation type="submission" date="2015-04" db="UniProtKB">
        <authorList>
            <consortium name="EnsemblPlants"/>
        </authorList>
    </citation>
    <scope>IDENTIFICATION</scope>
    <source>
        <strain evidence="3">cv. Jemalong A17</strain>
    </source>
</reference>
<dbReference type="AlphaFoldDB" id="G7KDD3"/>
<proteinExistence type="predicted"/>
<organism evidence="2 4">
    <name type="scientific">Medicago truncatula</name>
    <name type="common">Barrel medic</name>
    <name type="synonym">Medicago tribuloides</name>
    <dbReference type="NCBI Taxonomy" id="3880"/>
    <lineage>
        <taxon>Eukaryota</taxon>
        <taxon>Viridiplantae</taxon>
        <taxon>Streptophyta</taxon>
        <taxon>Embryophyta</taxon>
        <taxon>Tracheophyta</taxon>
        <taxon>Spermatophyta</taxon>
        <taxon>Magnoliopsida</taxon>
        <taxon>eudicotyledons</taxon>
        <taxon>Gunneridae</taxon>
        <taxon>Pentapetalae</taxon>
        <taxon>rosids</taxon>
        <taxon>fabids</taxon>
        <taxon>Fabales</taxon>
        <taxon>Fabaceae</taxon>
        <taxon>Papilionoideae</taxon>
        <taxon>50 kb inversion clade</taxon>
        <taxon>NPAAA clade</taxon>
        <taxon>Hologalegina</taxon>
        <taxon>IRL clade</taxon>
        <taxon>Trifolieae</taxon>
        <taxon>Medicago</taxon>
    </lineage>
</organism>
<dbReference type="PaxDb" id="3880-AES94068"/>
<keyword evidence="4" id="KW-1185">Reference proteome</keyword>
<evidence type="ECO:0000256" key="1">
    <source>
        <dbReference type="SAM" id="MobiDB-lite"/>
    </source>
</evidence>
<feature type="region of interest" description="Disordered" evidence="1">
    <location>
        <begin position="27"/>
        <end position="69"/>
    </location>
</feature>
<reference evidence="2 4" key="1">
    <citation type="journal article" date="2011" name="Nature">
        <title>The Medicago genome provides insight into the evolution of rhizobial symbioses.</title>
        <authorList>
            <person name="Young N.D."/>
            <person name="Debelle F."/>
            <person name="Oldroyd G.E."/>
            <person name="Geurts R."/>
            <person name="Cannon S.B."/>
            <person name="Udvardi M.K."/>
            <person name="Benedito V.A."/>
            <person name="Mayer K.F."/>
            <person name="Gouzy J."/>
            <person name="Schoof H."/>
            <person name="Van de Peer Y."/>
            <person name="Proost S."/>
            <person name="Cook D.R."/>
            <person name="Meyers B.C."/>
            <person name="Spannagl M."/>
            <person name="Cheung F."/>
            <person name="De Mita S."/>
            <person name="Krishnakumar V."/>
            <person name="Gundlach H."/>
            <person name="Zhou S."/>
            <person name="Mudge J."/>
            <person name="Bharti A.K."/>
            <person name="Murray J.D."/>
            <person name="Naoumkina M.A."/>
            <person name="Rosen B."/>
            <person name="Silverstein K.A."/>
            <person name="Tang H."/>
            <person name="Rombauts S."/>
            <person name="Zhao P.X."/>
            <person name="Zhou P."/>
            <person name="Barbe V."/>
            <person name="Bardou P."/>
            <person name="Bechner M."/>
            <person name="Bellec A."/>
            <person name="Berger A."/>
            <person name="Berges H."/>
            <person name="Bidwell S."/>
            <person name="Bisseling T."/>
            <person name="Choisne N."/>
            <person name="Couloux A."/>
            <person name="Denny R."/>
            <person name="Deshpande S."/>
            <person name="Dai X."/>
            <person name="Doyle J.J."/>
            <person name="Dudez A.M."/>
            <person name="Farmer A.D."/>
            <person name="Fouteau S."/>
            <person name="Franken C."/>
            <person name="Gibelin C."/>
            <person name="Gish J."/>
            <person name="Goldstein S."/>
            <person name="Gonzalez A.J."/>
            <person name="Green P.J."/>
            <person name="Hallab A."/>
            <person name="Hartog M."/>
            <person name="Hua A."/>
            <person name="Humphray S.J."/>
            <person name="Jeong D.H."/>
            <person name="Jing Y."/>
            <person name="Jocker A."/>
            <person name="Kenton S.M."/>
            <person name="Kim D.J."/>
            <person name="Klee K."/>
            <person name="Lai H."/>
            <person name="Lang C."/>
            <person name="Lin S."/>
            <person name="Macmil S.L."/>
            <person name="Magdelenat G."/>
            <person name="Matthews L."/>
            <person name="McCorrison J."/>
            <person name="Monaghan E.L."/>
            <person name="Mun J.H."/>
            <person name="Najar F.Z."/>
            <person name="Nicholson C."/>
            <person name="Noirot C."/>
            <person name="O'Bleness M."/>
            <person name="Paule C.R."/>
            <person name="Poulain J."/>
            <person name="Prion F."/>
            <person name="Qin B."/>
            <person name="Qu C."/>
            <person name="Retzel E.F."/>
            <person name="Riddle C."/>
            <person name="Sallet E."/>
            <person name="Samain S."/>
            <person name="Samson N."/>
            <person name="Sanders I."/>
            <person name="Saurat O."/>
            <person name="Scarpelli C."/>
            <person name="Schiex T."/>
            <person name="Segurens B."/>
            <person name="Severin A.J."/>
            <person name="Sherrier D.J."/>
            <person name="Shi R."/>
            <person name="Sims S."/>
            <person name="Singer S.R."/>
            <person name="Sinharoy S."/>
            <person name="Sterck L."/>
            <person name="Viollet A."/>
            <person name="Wang B.B."/>
            <person name="Wang K."/>
            <person name="Wang M."/>
            <person name="Wang X."/>
            <person name="Warfsmann J."/>
            <person name="Weissenbach J."/>
            <person name="White D.D."/>
            <person name="White J.D."/>
            <person name="Wiley G.B."/>
            <person name="Wincker P."/>
            <person name="Xing Y."/>
            <person name="Yang L."/>
            <person name="Yao Z."/>
            <person name="Ying F."/>
            <person name="Zhai J."/>
            <person name="Zhou L."/>
            <person name="Zuber A."/>
            <person name="Denarie J."/>
            <person name="Dixon R.A."/>
            <person name="May G.D."/>
            <person name="Schwartz D.C."/>
            <person name="Rogers J."/>
            <person name="Quetier F."/>
            <person name="Town C.D."/>
            <person name="Roe B.A."/>
        </authorList>
    </citation>
    <scope>NUCLEOTIDE SEQUENCE [LARGE SCALE GENOMIC DNA]</scope>
    <source>
        <strain evidence="2">A17</strain>
        <strain evidence="3 4">cv. Jemalong A17</strain>
    </source>
</reference>
<reference evidence="2 4" key="2">
    <citation type="journal article" date="2014" name="BMC Genomics">
        <title>An improved genome release (version Mt4.0) for the model legume Medicago truncatula.</title>
        <authorList>
            <person name="Tang H."/>
            <person name="Krishnakumar V."/>
            <person name="Bidwell S."/>
            <person name="Rosen B."/>
            <person name="Chan A."/>
            <person name="Zhou S."/>
            <person name="Gentzbittel L."/>
            <person name="Childs K.L."/>
            <person name="Yandell M."/>
            <person name="Gundlach H."/>
            <person name="Mayer K.F."/>
            <person name="Schwartz D.C."/>
            <person name="Town C.D."/>
        </authorList>
    </citation>
    <scope>GENOME REANNOTATION</scope>
    <source>
        <strain evidence="3 4">cv. Jemalong A17</strain>
    </source>
</reference>
<gene>
    <name evidence="2" type="ordered locus">MTR_5g010460</name>
</gene>
<evidence type="ECO:0000313" key="3">
    <source>
        <dbReference type="EnsemblPlants" id="AES94068"/>
    </source>
</evidence>
<dbReference type="EMBL" id="CM001221">
    <property type="protein sequence ID" value="AES94068.1"/>
    <property type="molecule type" value="Genomic_DNA"/>
</dbReference>
<name>G7KDD3_MEDTR</name>
<evidence type="ECO:0000313" key="4">
    <source>
        <dbReference type="Proteomes" id="UP000002051"/>
    </source>
</evidence>
<dbReference type="Proteomes" id="UP000002051">
    <property type="component" value="Chromosome 5"/>
</dbReference>
<dbReference type="HOGENOM" id="CLU_2779688_0_0_1"/>